<gene>
    <name evidence="2" type="ORF">DFR34_103116</name>
</gene>
<dbReference type="Gene3D" id="1.10.530.10">
    <property type="match status" value="1"/>
</dbReference>
<protein>
    <submittedName>
        <fullName evidence="2">Putative chitinase</fullName>
    </submittedName>
</protein>
<comment type="caution">
    <text evidence="2">The sequence shown here is derived from an EMBL/GenBank/DDBJ whole genome shotgun (WGS) entry which is preliminary data.</text>
</comment>
<evidence type="ECO:0000313" key="2">
    <source>
        <dbReference type="EMBL" id="PXX80775.1"/>
    </source>
</evidence>
<dbReference type="Proteomes" id="UP000247555">
    <property type="component" value="Unassembled WGS sequence"/>
</dbReference>
<dbReference type="OrthoDB" id="1242806at2"/>
<keyword evidence="3" id="KW-1185">Reference proteome</keyword>
<dbReference type="InterPro" id="IPR052354">
    <property type="entry name" value="Cell_Wall_Dynamics_Protein"/>
</dbReference>
<dbReference type="SUPFAM" id="SSF53955">
    <property type="entry name" value="Lysozyme-like"/>
    <property type="match status" value="1"/>
</dbReference>
<evidence type="ECO:0000259" key="1">
    <source>
        <dbReference type="Pfam" id="PF00182"/>
    </source>
</evidence>
<dbReference type="Pfam" id="PF00182">
    <property type="entry name" value="Glyco_hydro_19"/>
    <property type="match status" value="1"/>
</dbReference>
<dbReference type="PANTHER" id="PTHR34408">
    <property type="entry name" value="FAMILY PROTEIN, PUTATIVE-RELATED"/>
    <property type="match status" value="1"/>
</dbReference>
<dbReference type="InterPro" id="IPR023346">
    <property type="entry name" value="Lysozyme-like_dom_sf"/>
</dbReference>
<name>A0A318KYE7_9NEIS</name>
<feature type="domain" description="Glycoside hydrolase family 19 catalytic" evidence="1">
    <location>
        <begin position="35"/>
        <end position="159"/>
    </location>
</feature>
<reference evidence="2 3" key="1">
    <citation type="submission" date="2018-05" db="EMBL/GenBank/DDBJ databases">
        <title>Genomic Encyclopedia of Type Strains, Phase IV (KMG-IV): sequencing the most valuable type-strain genomes for metagenomic binning, comparative biology and taxonomic classification.</title>
        <authorList>
            <person name="Goeker M."/>
        </authorList>
    </citation>
    <scope>NUCLEOTIDE SEQUENCE [LARGE SCALE GENOMIC DNA]</scope>
    <source>
        <strain evidence="2 3">DSM 29661</strain>
    </source>
</reference>
<organism evidence="2 3">
    <name type="scientific">Rivihabitans pingtungensis</name>
    <dbReference type="NCBI Taxonomy" id="1054498"/>
    <lineage>
        <taxon>Bacteria</taxon>
        <taxon>Pseudomonadati</taxon>
        <taxon>Pseudomonadota</taxon>
        <taxon>Betaproteobacteria</taxon>
        <taxon>Neisseriales</taxon>
        <taxon>Aquaspirillaceae</taxon>
        <taxon>Rivihabitans</taxon>
    </lineage>
</organism>
<dbReference type="GO" id="GO:0006032">
    <property type="term" value="P:chitin catabolic process"/>
    <property type="evidence" value="ECO:0007669"/>
    <property type="project" value="InterPro"/>
</dbReference>
<dbReference type="RefSeq" id="WP_110389811.1">
    <property type="nucleotide sequence ID" value="NZ_CALCOA010000214.1"/>
</dbReference>
<dbReference type="AlphaFoldDB" id="A0A318KYE7"/>
<dbReference type="InterPro" id="IPR000726">
    <property type="entry name" value="Glyco_hydro_19_cat"/>
</dbReference>
<dbReference type="GO" id="GO:0016998">
    <property type="term" value="P:cell wall macromolecule catabolic process"/>
    <property type="evidence" value="ECO:0007669"/>
    <property type="project" value="InterPro"/>
</dbReference>
<evidence type="ECO:0000313" key="3">
    <source>
        <dbReference type="Proteomes" id="UP000247555"/>
    </source>
</evidence>
<dbReference type="GO" id="GO:0004568">
    <property type="term" value="F:chitinase activity"/>
    <property type="evidence" value="ECO:0007669"/>
    <property type="project" value="InterPro"/>
</dbReference>
<sequence length="199" mass="21401">MLTAAHLQALGLDASWLDPLNATFDRFAINTPQRMAAFIGQCGHESAGFHTLNENLNYSAQGLRNTWPKRFPDDATANAYARQPEKIANKVYADRMGNGNEASGEGWRYHGRGLIQLTGKANYQAAGTALGVDLVSSPDQVAAPEYAALTAGWFWDSHKLNALADKQDNTGITKAINGGTLGLDDRVARTNKALAVLQG</sequence>
<dbReference type="EMBL" id="QJKI01000003">
    <property type="protein sequence ID" value="PXX80775.1"/>
    <property type="molecule type" value="Genomic_DNA"/>
</dbReference>
<accession>A0A318KYE7</accession>
<dbReference type="PANTHER" id="PTHR34408:SF1">
    <property type="entry name" value="GLYCOSYL HYDROLASE FAMILY 19 DOMAIN-CONTAINING PROTEIN HI_1415"/>
    <property type="match status" value="1"/>
</dbReference>
<proteinExistence type="predicted"/>